<reference evidence="2" key="1">
    <citation type="submission" date="2017-02" db="UniProtKB">
        <authorList>
            <consortium name="WormBaseParasite"/>
        </authorList>
    </citation>
    <scope>IDENTIFICATION</scope>
</reference>
<organism evidence="1 2">
    <name type="scientific">Parastrongyloides trichosuri</name>
    <name type="common">Possum-specific nematode worm</name>
    <dbReference type="NCBI Taxonomy" id="131310"/>
    <lineage>
        <taxon>Eukaryota</taxon>
        <taxon>Metazoa</taxon>
        <taxon>Ecdysozoa</taxon>
        <taxon>Nematoda</taxon>
        <taxon>Chromadorea</taxon>
        <taxon>Rhabditida</taxon>
        <taxon>Tylenchina</taxon>
        <taxon>Panagrolaimomorpha</taxon>
        <taxon>Strongyloidoidea</taxon>
        <taxon>Strongyloididae</taxon>
        <taxon>Parastrongyloides</taxon>
    </lineage>
</organism>
<evidence type="ECO:0000313" key="2">
    <source>
        <dbReference type="WBParaSite" id="PTRK_0000433300.1"/>
    </source>
</evidence>
<protein>
    <submittedName>
        <fullName evidence="2">Uncharacterized protein</fullName>
    </submittedName>
</protein>
<dbReference type="AlphaFoldDB" id="A0A0N4ZAA0"/>
<evidence type="ECO:0000313" key="1">
    <source>
        <dbReference type="Proteomes" id="UP000038045"/>
    </source>
</evidence>
<dbReference type="WBParaSite" id="PTRK_0000433300.1">
    <property type="protein sequence ID" value="PTRK_0000433300.1"/>
    <property type="gene ID" value="PTRK_0000433300"/>
</dbReference>
<sequence length="251" mass="29528">MDVDTPNIISLNTDIHTTSQYVPLREDNFDLNYSALRDIGAERNDEVLQSMAYHDKINEILEIDFSDNEELLDMVADGIEATNETRKNMKGIINKNIKSSTKESYKLASNIQHLILFDHCLLKDIEQLSEEIRKKHINARNLKIRETIDQLNVYKRDQYKMVWTCTKQLCDTIGYNLLTDKVTRFNELDHGYGESDEEYMERFIGGYKYHLYNGLTFRIFHSPNQYPMAQSSFEDLLKDFVKMKRDKITQT</sequence>
<proteinExistence type="predicted"/>
<dbReference type="STRING" id="131310.A0A0N4ZAA0"/>
<accession>A0A0N4ZAA0</accession>
<dbReference type="Proteomes" id="UP000038045">
    <property type="component" value="Unplaced"/>
</dbReference>
<name>A0A0N4ZAA0_PARTI</name>
<keyword evidence="1" id="KW-1185">Reference proteome</keyword>